<sequence length="647" mass="74107">MDKIFDRFKNRYEEHQAESMSLGEYLEVCKSDPSAYATTAERMLLAIGEPELVDTRNDERLSRIFMNRTIKTYPSFDDFYGMESTIEQVVAFFKHAAQGLEERKQILYLLGPVGGGKSSLAERLKQLMEKIPFYALKAGDKASPLYESPLGLFDVDEDGPILESKYDIPSRYINIITSPWAGKRLREFKGDISKFSVVKIYPSRLNQVGITSTEAGDENNQDISSLVGKVSIRELEEFDQHDPDAYSYSGGLNVTTQGLLEFREMFKASIKTLNPLLFATQDRSYNGTEGTGAMPYQGIVVAHSNESEWQQFKGNSTNEAFIDRVSIVKVPYVLRISDEVKIYEKLLRESSLCDASIAPGTYEMMSQFSVLTRLTGKMPESSNIFSKARVYDGENLKDVDPKAKSLQEYRDLAGVAEGMNGSSTRFAYKILSKAFNHDASEIAANPVHLMYILEKQILEEQYSPEQQEAYLTHIKGILAPKYANFIGDEIQKAYLESYKDYGQNVFDRYIEYADHWLQDRDYRDNNTGESFNREILNAELEKIEKPASIVNPKDFRNEAVQFVLRARANNKGKNPNWSSYQKLRDVIEKKIFASTEELLPVISFSKKKSKEESKKHNDFVSRMTVKGYTDKQVRLLVEWYMRYRKNN</sequence>
<dbReference type="AlphaFoldDB" id="A0A0F9R2J4"/>
<dbReference type="Pfam" id="PF08298">
    <property type="entry name" value="AAA_PrkA"/>
    <property type="match status" value="1"/>
</dbReference>
<proteinExistence type="predicted"/>
<protein>
    <recommendedName>
        <fullName evidence="1">PrkA AAA domain-containing protein</fullName>
    </recommendedName>
</protein>
<name>A0A0F9R2J4_9ZZZZ</name>
<accession>A0A0F9R2J4</accession>
<reference evidence="2" key="1">
    <citation type="journal article" date="2015" name="Nature">
        <title>Complex archaea that bridge the gap between prokaryotes and eukaryotes.</title>
        <authorList>
            <person name="Spang A."/>
            <person name="Saw J.H."/>
            <person name="Jorgensen S.L."/>
            <person name="Zaremba-Niedzwiedzka K."/>
            <person name="Martijn J."/>
            <person name="Lind A.E."/>
            <person name="van Eijk R."/>
            <person name="Schleper C."/>
            <person name="Guy L."/>
            <person name="Ettema T.J."/>
        </authorList>
    </citation>
    <scope>NUCLEOTIDE SEQUENCE</scope>
</reference>
<feature type="domain" description="PrkA AAA" evidence="1">
    <location>
        <begin position="20"/>
        <end position="383"/>
    </location>
</feature>
<dbReference type="InterPro" id="IPR057741">
    <property type="entry name" value="YeaG"/>
</dbReference>
<dbReference type="GO" id="GO:0004672">
    <property type="term" value="F:protein kinase activity"/>
    <property type="evidence" value="ECO:0007669"/>
    <property type="project" value="InterPro"/>
</dbReference>
<dbReference type="Gene3D" id="3.40.50.300">
    <property type="entry name" value="P-loop containing nucleotide triphosphate hydrolases"/>
    <property type="match status" value="1"/>
</dbReference>
<dbReference type="NCBIfam" id="NF011999">
    <property type="entry name" value="PRK15455.1"/>
    <property type="match status" value="1"/>
</dbReference>
<dbReference type="InterPro" id="IPR016230">
    <property type="entry name" value="PrkA/YeaG"/>
</dbReference>
<dbReference type="SUPFAM" id="SSF52540">
    <property type="entry name" value="P-loop containing nucleoside triphosphate hydrolases"/>
    <property type="match status" value="1"/>
</dbReference>
<dbReference type="PANTHER" id="PTHR30267">
    <property type="entry name" value="PROTEIN KINASE PRKA"/>
    <property type="match status" value="1"/>
</dbReference>
<dbReference type="PIRSF" id="PIRSF000549">
    <property type="entry name" value="Ser_prot_kin"/>
    <property type="match status" value="1"/>
</dbReference>
<dbReference type="InterPro" id="IPR013153">
    <property type="entry name" value="Prk_AAA"/>
</dbReference>
<organism evidence="2">
    <name type="scientific">marine sediment metagenome</name>
    <dbReference type="NCBI Taxonomy" id="412755"/>
    <lineage>
        <taxon>unclassified sequences</taxon>
        <taxon>metagenomes</taxon>
        <taxon>ecological metagenomes</taxon>
    </lineage>
</organism>
<dbReference type="Pfam" id="PF06798">
    <property type="entry name" value="PrkA"/>
    <property type="match status" value="1"/>
</dbReference>
<dbReference type="InterPro" id="IPR027417">
    <property type="entry name" value="P-loop_NTPase"/>
</dbReference>
<gene>
    <name evidence="2" type="ORF">LCGC14_0944810</name>
</gene>
<evidence type="ECO:0000313" key="2">
    <source>
        <dbReference type="EMBL" id="KKN19521.1"/>
    </source>
</evidence>
<evidence type="ECO:0000259" key="1">
    <source>
        <dbReference type="SMART" id="SM00763"/>
    </source>
</evidence>
<dbReference type="EMBL" id="LAZR01003326">
    <property type="protein sequence ID" value="KKN19521.1"/>
    <property type="molecule type" value="Genomic_DNA"/>
</dbReference>
<dbReference type="PANTHER" id="PTHR30267:SF2">
    <property type="entry name" value="PROTEIN PRKA"/>
    <property type="match status" value="1"/>
</dbReference>
<comment type="caution">
    <text evidence="2">The sequence shown here is derived from an EMBL/GenBank/DDBJ whole genome shotgun (WGS) entry which is preliminary data.</text>
</comment>
<dbReference type="InterPro" id="IPR010650">
    <property type="entry name" value="PrkA_C"/>
</dbReference>
<dbReference type="SMART" id="SM00763">
    <property type="entry name" value="AAA_PrkA"/>
    <property type="match status" value="1"/>
</dbReference>